<keyword evidence="7" id="KW-0812">Transmembrane</keyword>
<keyword evidence="10" id="KW-1185">Reference proteome</keyword>
<evidence type="ECO:0000256" key="2">
    <source>
        <dbReference type="ARBA" id="ARBA00022723"/>
    </source>
</evidence>
<dbReference type="Proteomes" id="UP001419910">
    <property type="component" value="Unassembled WGS sequence"/>
</dbReference>
<comment type="cofactor">
    <cofactor evidence="6">
        <name>Zn(2+)</name>
        <dbReference type="ChEBI" id="CHEBI:29105"/>
    </cofactor>
    <text evidence="6">Binds 1 zinc ion per subunit.</text>
</comment>
<keyword evidence="3 6" id="KW-0378">Hydrolase</keyword>
<dbReference type="PANTHER" id="PTHR22726:SF24">
    <property type="entry name" value="M48 FAMILY METALLOPEPTIDASE"/>
    <property type="match status" value="1"/>
</dbReference>
<dbReference type="EMBL" id="JBDIME010000001">
    <property type="protein sequence ID" value="MEN2788250.1"/>
    <property type="molecule type" value="Genomic_DNA"/>
</dbReference>
<dbReference type="InterPro" id="IPR011990">
    <property type="entry name" value="TPR-like_helical_dom_sf"/>
</dbReference>
<sequence length="383" mass="42026">MLASLLCGAAHAQALETQAPNPGAPVPPVLAAYAPQDKDERGLWMQMDEEERRLKNSNFVIRDSALNAYVHQVFCRTVGPRCSEIRIYIMRTPYFNATTAPNGMMQLWSGLLLRTNNEAQLAAVLGHEFIHYQDRHSLALFRQMKSKTGTFAIMAVMGLGLFGLGILSDLFKFSREQESEADAGSLQLMAKAGYDPMECSRIWEQMRAEADATAAARNVKSRKDKNGGMFATHPPTAERVAALRALAANTPVAGTPRVNRAEYRAALGPLWASFIDDQIKMNDFGATDFLITNLAKDGWTPELNYARGELYRSRGRPEDLKSAVGFYQQATIGDNSPAEAWRGLGLSLLRSGSQAEGQAALKNYLARKPDASDKAMIAMMAGV</sequence>
<protein>
    <submittedName>
        <fullName evidence="9">M48 family metallopeptidase</fullName>
    </submittedName>
</protein>
<dbReference type="Gene3D" id="3.30.2010.10">
    <property type="entry name" value="Metalloproteases ('zincins'), catalytic domain"/>
    <property type="match status" value="1"/>
</dbReference>
<dbReference type="CDD" id="cd07324">
    <property type="entry name" value="M48C_Oma1-like"/>
    <property type="match status" value="1"/>
</dbReference>
<evidence type="ECO:0000313" key="9">
    <source>
        <dbReference type="EMBL" id="MEN2788250.1"/>
    </source>
</evidence>
<feature type="transmembrane region" description="Helical" evidence="7">
    <location>
        <begin position="151"/>
        <end position="171"/>
    </location>
</feature>
<dbReference type="InterPro" id="IPR001915">
    <property type="entry name" value="Peptidase_M48"/>
</dbReference>
<gene>
    <name evidence="9" type="ORF">ABC974_01300</name>
</gene>
<dbReference type="RefSeq" id="WP_343887847.1">
    <property type="nucleotide sequence ID" value="NZ_BAAAEH010000005.1"/>
</dbReference>
<evidence type="ECO:0000256" key="1">
    <source>
        <dbReference type="ARBA" id="ARBA00022670"/>
    </source>
</evidence>
<keyword evidence="7" id="KW-0472">Membrane</keyword>
<evidence type="ECO:0000313" key="10">
    <source>
        <dbReference type="Proteomes" id="UP001419910"/>
    </source>
</evidence>
<keyword evidence="4 6" id="KW-0862">Zinc</keyword>
<evidence type="ECO:0000256" key="7">
    <source>
        <dbReference type="SAM" id="Phobius"/>
    </source>
</evidence>
<keyword evidence="7" id="KW-1133">Transmembrane helix</keyword>
<name>A0ABU9XXI0_9SPHN</name>
<evidence type="ECO:0000256" key="5">
    <source>
        <dbReference type="ARBA" id="ARBA00023049"/>
    </source>
</evidence>
<keyword evidence="5 6" id="KW-0482">Metalloprotease</keyword>
<dbReference type="InterPro" id="IPR051156">
    <property type="entry name" value="Mito/Outer_Membr_Metalloprot"/>
</dbReference>
<keyword evidence="1 6" id="KW-0645">Protease</keyword>
<feature type="domain" description="Peptidase M48" evidence="8">
    <location>
        <begin position="86"/>
        <end position="246"/>
    </location>
</feature>
<accession>A0ABU9XXI0</accession>
<evidence type="ECO:0000256" key="6">
    <source>
        <dbReference type="RuleBase" id="RU003983"/>
    </source>
</evidence>
<evidence type="ECO:0000256" key="4">
    <source>
        <dbReference type="ARBA" id="ARBA00022833"/>
    </source>
</evidence>
<evidence type="ECO:0000256" key="3">
    <source>
        <dbReference type="ARBA" id="ARBA00022801"/>
    </source>
</evidence>
<organism evidence="9 10">
    <name type="scientific">Sphingomonas oligophenolica</name>
    <dbReference type="NCBI Taxonomy" id="301154"/>
    <lineage>
        <taxon>Bacteria</taxon>
        <taxon>Pseudomonadati</taxon>
        <taxon>Pseudomonadota</taxon>
        <taxon>Alphaproteobacteria</taxon>
        <taxon>Sphingomonadales</taxon>
        <taxon>Sphingomonadaceae</taxon>
        <taxon>Sphingomonas</taxon>
    </lineage>
</organism>
<comment type="caution">
    <text evidence="9">The sequence shown here is derived from an EMBL/GenBank/DDBJ whole genome shotgun (WGS) entry which is preliminary data.</text>
</comment>
<keyword evidence="2" id="KW-0479">Metal-binding</keyword>
<evidence type="ECO:0000259" key="8">
    <source>
        <dbReference type="Pfam" id="PF01435"/>
    </source>
</evidence>
<comment type="similarity">
    <text evidence="6">Belongs to the peptidase M48 family.</text>
</comment>
<proteinExistence type="inferred from homology"/>
<dbReference type="Gene3D" id="1.25.40.10">
    <property type="entry name" value="Tetratricopeptide repeat domain"/>
    <property type="match status" value="1"/>
</dbReference>
<dbReference type="SUPFAM" id="SSF48452">
    <property type="entry name" value="TPR-like"/>
    <property type="match status" value="1"/>
</dbReference>
<dbReference type="PANTHER" id="PTHR22726">
    <property type="entry name" value="METALLOENDOPEPTIDASE OMA1"/>
    <property type="match status" value="1"/>
</dbReference>
<reference evidence="9 10" key="1">
    <citation type="submission" date="2024-05" db="EMBL/GenBank/DDBJ databases">
        <authorList>
            <person name="Liu Q."/>
            <person name="Xin Y.-H."/>
        </authorList>
    </citation>
    <scope>NUCLEOTIDE SEQUENCE [LARGE SCALE GENOMIC DNA]</scope>
    <source>
        <strain evidence="9 10">CGMCC 1.10181</strain>
    </source>
</reference>
<dbReference type="Pfam" id="PF01435">
    <property type="entry name" value="Peptidase_M48"/>
    <property type="match status" value="1"/>
</dbReference>